<evidence type="ECO:0000256" key="2">
    <source>
        <dbReference type="ARBA" id="ARBA00022670"/>
    </source>
</evidence>
<keyword evidence="4" id="KW-0720">Serine protease</keyword>
<protein>
    <submittedName>
        <fullName evidence="5">Dipeptidase PepE</fullName>
        <ecNumber evidence="5">3.4.13.21</ecNumber>
    </submittedName>
</protein>
<keyword evidence="6" id="KW-1185">Reference proteome</keyword>
<evidence type="ECO:0000313" key="5">
    <source>
        <dbReference type="EMBL" id="QPG04749.1"/>
    </source>
</evidence>
<dbReference type="SUPFAM" id="SSF52317">
    <property type="entry name" value="Class I glutamine amidotransferase-like"/>
    <property type="match status" value="1"/>
</dbReference>
<dbReference type="Gene3D" id="3.40.50.880">
    <property type="match status" value="1"/>
</dbReference>
<dbReference type="GO" id="GO:0006508">
    <property type="term" value="P:proteolysis"/>
    <property type="evidence" value="ECO:0007669"/>
    <property type="project" value="UniProtKB-KW"/>
</dbReference>
<organism evidence="5 6">
    <name type="scientific">Salinimonas marina</name>
    <dbReference type="NCBI Taxonomy" id="2785918"/>
    <lineage>
        <taxon>Bacteria</taxon>
        <taxon>Pseudomonadati</taxon>
        <taxon>Pseudomonadota</taxon>
        <taxon>Gammaproteobacteria</taxon>
        <taxon>Alteromonadales</taxon>
        <taxon>Alteromonadaceae</taxon>
        <taxon>Alteromonas/Salinimonas group</taxon>
        <taxon>Salinimonas</taxon>
    </lineage>
</organism>
<dbReference type="InterPro" id="IPR005320">
    <property type="entry name" value="Peptidase_S51"/>
</dbReference>
<evidence type="ECO:0000256" key="4">
    <source>
        <dbReference type="ARBA" id="ARBA00022825"/>
    </source>
</evidence>
<dbReference type="Pfam" id="PF03575">
    <property type="entry name" value="Peptidase_S51"/>
    <property type="match status" value="1"/>
</dbReference>
<keyword evidence="3 5" id="KW-0378">Hydrolase</keyword>
<dbReference type="EC" id="3.4.13.21" evidence="5"/>
<dbReference type="Proteomes" id="UP000595095">
    <property type="component" value="Chromosome"/>
</dbReference>
<dbReference type="InterPro" id="IPR029062">
    <property type="entry name" value="Class_I_gatase-like"/>
</dbReference>
<evidence type="ECO:0000256" key="1">
    <source>
        <dbReference type="ARBA" id="ARBA00006534"/>
    </source>
</evidence>
<dbReference type="GO" id="GO:0016805">
    <property type="term" value="F:dipeptidase activity"/>
    <property type="evidence" value="ECO:0007669"/>
    <property type="project" value="UniProtKB-KW"/>
</dbReference>
<dbReference type="KEGG" id="smaa:IT774_11125"/>
<dbReference type="CDD" id="cd03146">
    <property type="entry name" value="GAT1_Peptidase_E"/>
    <property type="match status" value="1"/>
</dbReference>
<reference evidence="5 6" key="1">
    <citation type="submission" date="2020-11" db="EMBL/GenBank/DDBJ databases">
        <title>Complete genome sequence for Salinimonas sp. strain G2-b.</title>
        <authorList>
            <person name="Park S.-J."/>
        </authorList>
    </citation>
    <scope>NUCLEOTIDE SEQUENCE [LARGE SCALE GENOMIC DNA]</scope>
    <source>
        <strain evidence="5 6">G2-b</strain>
    </source>
</reference>
<evidence type="ECO:0000256" key="3">
    <source>
        <dbReference type="ARBA" id="ARBA00022801"/>
    </source>
</evidence>
<keyword evidence="2" id="KW-0645">Protease</keyword>
<comment type="similarity">
    <text evidence="1">Belongs to the peptidase S51 family.</text>
</comment>
<accession>A0A7S9DVK5</accession>
<evidence type="ECO:0000313" key="6">
    <source>
        <dbReference type="Proteomes" id="UP000595095"/>
    </source>
</evidence>
<dbReference type="AlphaFoldDB" id="A0A7S9DVK5"/>
<dbReference type="RefSeq" id="WP_195809841.1">
    <property type="nucleotide sequence ID" value="NZ_CP064795.1"/>
</dbReference>
<dbReference type="NCBIfam" id="NF003642">
    <property type="entry name" value="PRK05282.1"/>
    <property type="match status" value="1"/>
</dbReference>
<sequence>MKPQVLMLSSSRQGSEEYLEHAKSFIFAHLGDARKLLFVPFAGVSMSWDAYCDKVAAALPEFTVTGLHREPDPAKALACAYDNGQAIVVGGGNTFNLLHTLYEQQLLEPMQQAIARGTPYIGWSAGSNICGQSIKTTNDMPIVEPASFDALGVINCQLNPHYSNYAPPGHNGETRDERLAEFTILNPQTPVIAIAEGTALRLTEGRLTLVGDEEGFVFCGAEKTAVQPTADLSQYIA</sequence>
<keyword evidence="5" id="KW-0224">Dipeptidase</keyword>
<gene>
    <name evidence="5" type="primary">pepE</name>
    <name evidence="5" type="ORF">IT774_11125</name>
</gene>
<dbReference type="PANTHER" id="PTHR20842:SF0">
    <property type="entry name" value="ALPHA-ASPARTYL DIPEPTIDASE"/>
    <property type="match status" value="1"/>
</dbReference>
<proteinExistence type="inferred from homology"/>
<dbReference type="PANTHER" id="PTHR20842">
    <property type="entry name" value="PROTEASE S51 ALPHA-ASPARTYL DIPEPTIDASE"/>
    <property type="match status" value="1"/>
</dbReference>
<dbReference type="EMBL" id="CP064795">
    <property type="protein sequence ID" value="QPG04749.1"/>
    <property type="molecule type" value="Genomic_DNA"/>
</dbReference>
<dbReference type="GO" id="GO:0008236">
    <property type="term" value="F:serine-type peptidase activity"/>
    <property type="evidence" value="ECO:0007669"/>
    <property type="project" value="UniProtKB-KW"/>
</dbReference>
<name>A0A7S9DVK5_9ALTE</name>